<evidence type="ECO:0000313" key="1">
    <source>
        <dbReference type="EMBL" id="RDX94974.1"/>
    </source>
</evidence>
<feature type="non-terminal residue" evidence="1">
    <location>
        <position position="1"/>
    </location>
</feature>
<protein>
    <recommendedName>
        <fullName evidence="3">Copia protein</fullName>
    </recommendedName>
</protein>
<dbReference type="OrthoDB" id="1193898at2759"/>
<dbReference type="EMBL" id="QJKJ01004241">
    <property type="protein sequence ID" value="RDX94974.1"/>
    <property type="molecule type" value="Genomic_DNA"/>
</dbReference>
<organism evidence="1 2">
    <name type="scientific">Mucuna pruriens</name>
    <name type="common">Velvet bean</name>
    <name type="synonym">Dolichos pruriens</name>
    <dbReference type="NCBI Taxonomy" id="157652"/>
    <lineage>
        <taxon>Eukaryota</taxon>
        <taxon>Viridiplantae</taxon>
        <taxon>Streptophyta</taxon>
        <taxon>Embryophyta</taxon>
        <taxon>Tracheophyta</taxon>
        <taxon>Spermatophyta</taxon>
        <taxon>Magnoliopsida</taxon>
        <taxon>eudicotyledons</taxon>
        <taxon>Gunneridae</taxon>
        <taxon>Pentapetalae</taxon>
        <taxon>rosids</taxon>
        <taxon>fabids</taxon>
        <taxon>Fabales</taxon>
        <taxon>Fabaceae</taxon>
        <taxon>Papilionoideae</taxon>
        <taxon>50 kb inversion clade</taxon>
        <taxon>NPAAA clade</taxon>
        <taxon>indigoferoid/millettioid clade</taxon>
        <taxon>Phaseoleae</taxon>
        <taxon>Mucuna</taxon>
    </lineage>
</organism>
<keyword evidence="2" id="KW-1185">Reference proteome</keyword>
<gene>
    <name evidence="1" type="ORF">CR513_22569</name>
</gene>
<evidence type="ECO:0008006" key="3">
    <source>
        <dbReference type="Google" id="ProtNLM"/>
    </source>
</evidence>
<evidence type="ECO:0000313" key="2">
    <source>
        <dbReference type="Proteomes" id="UP000257109"/>
    </source>
</evidence>
<name>A0A371GWP8_MUCPR</name>
<comment type="caution">
    <text evidence="1">The sequence shown here is derived from an EMBL/GenBank/DDBJ whole genome shotgun (WGS) entry which is preliminary data.</text>
</comment>
<dbReference type="AlphaFoldDB" id="A0A371GWP8"/>
<reference evidence="1" key="1">
    <citation type="submission" date="2018-05" db="EMBL/GenBank/DDBJ databases">
        <title>Draft genome of Mucuna pruriens seed.</title>
        <authorList>
            <person name="Nnadi N.E."/>
            <person name="Vos R."/>
            <person name="Hasami M.H."/>
            <person name="Devisetty U.K."/>
            <person name="Aguiy J.C."/>
        </authorList>
    </citation>
    <scope>NUCLEOTIDE SEQUENCE [LARGE SCALE GENOMIC DNA]</scope>
    <source>
        <strain evidence="1">JCA_2017</strain>
    </source>
</reference>
<sequence length="107" mass="12787">MFKLLFLTLFQNKIMMRATSTTSKVPLRRSIRERRHAIPDDYIVFLQEREDDIGLTKDDSINFYQVKQSYNSKKWIDAMKYKMKSMQDYDVWDLVELPEGVKPIGCK</sequence>
<proteinExistence type="predicted"/>
<accession>A0A371GWP8</accession>
<dbReference type="Proteomes" id="UP000257109">
    <property type="component" value="Unassembled WGS sequence"/>
</dbReference>